<dbReference type="EMBL" id="JAKKDU010000006">
    <property type="protein sequence ID" value="MCF7567987.1"/>
    <property type="molecule type" value="Genomic_DNA"/>
</dbReference>
<gene>
    <name evidence="2" type="ORF">L3X37_06350</name>
</gene>
<evidence type="ECO:0000259" key="1">
    <source>
        <dbReference type="Pfam" id="PF00753"/>
    </source>
</evidence>
<sequence length="407" mass="47042">MLKRTIFYLILSSICFFSCKQKTTTFFANTLWQPGYLDIHFIHTGQGNSSFIVFPDGTTLLIDAGEAKPRNTYPYYPPFNNENLTAGQRIVKYIEHFSPKDTLDYALITHFHSDHYGELTSQSKLSKNNVYKLTGITEVGEYIKIKSLIDRGYPNYEYPIDLKENDSTFLNYLKFIKYQKGQYGMNIESLDLGKYDQIKMMHNAKDYSNFIIENLKVNQYILSEEGNSIEEYNFNSPLVNEKGYYNENPLSTALKISYGNFDYYVGGDLPGINDYPDYDIESAISKCVGEVDAMSLNHHGHKDASNLNFLKTLTPQVIAHQAIHDPHFAPNVQANLLKTDADVFTFFMSDSIKNIYKEQVKKRYKGIYGNFFIRVYPEGEEFSVFTIDPNSNEFRINNQFGFYKSRK</sequence>
<dbReference type="RefSeq" id="WP_237239333.1">
    <property type="nucleotide sequence ID" value="NZ_JAKKDU010000006.1"/>
</dbReference>
<dbReference type="InterPro" id="IPR001279">
    <property type="entry name" value="Metallo-B-lactamas"/>
</dbReference>
<dbReference type="Gene3D" id="3.60.15.10">
    <property type="entry name" value="Ribonuclease Z/Hydroxyacylglutathione hydrolase-like"/>
    <property type="match status" value="1"/>
</dbReference>
<dbReference type="InterPro" id="IPR036866">
    <property type="entry name" value="RibonucZ/Hydroxyglut_hydro"/>
</dbReference>
<protein>
    <submittedName>
        <fullName evidence="2">MBL fold metallo-hydrolase</fullName>
    </submittedName>
</protein>
<dbReference type="AlphaFoldDB" id="A0AAE3ENB1"/>
<dbReference type="Proteomes" id="UP001199795">
    <property type="component" value="Unassembled WGS sequence"/>
</dbReference>
<organism evidence="2 3">
    <name type="scientific">Wocania arenilitoris</name>
    <dbReference type="NCBI Taxonomy" id="2044858"/>
    <lineage>
        <taxon>Bacteria</taxon>
        <taxon>Pseudomonadati</taxon>
        <taxon>Bacteroidota</taxon>
        <taxon>Flavobacteriia</taxon>
        <taxon>Flavobacteriales</taxon>
        <taxon>Flavobacteriaceae</taxon>
        <taxon>Wocania</taxon>
    </lineage>
</organism>
<dbReference type="InterPro" id="IPR052159">
    <property type="entry name" value="Competence_DNA_uptake"/>
</dbReference>
<evidence type="ECO:0000313" key="3">
    <source>
        <dbReference type="Proteomes" id="UP001199795"/>
    </source>
</evidence>
<dbReference type="SUPFAM" id="SSF56281">
    <property type="entry name" value="Metallo-hydrolase/oxidoreductase"/>
    <property type="match status" value="1"/>
</dbReference>
<dbReference type="PANTHER" id="PTHR30619:SF1">
    <property type="entry name" value="RECOMBINATION PROTEIN 2"/>
    <property type="match status" value="1"/>
</dbReference>
<evidence type="ECO:0000313" key="2">
    <source>
        <dbReference type="EMBL" id="MCF7567987.1"/>
    </source>
</evidence>
<name>A0AAE3ENB1_9FLAO</name>
<keyword evidence="3" id="KW-1185">Reference proteome</keyword>
<comment type="caution">
    <text evidence="2">The sequence shown here is derived from an EMBL/GenBank/DDBJ whole genome shotgun (WGS) entry which is preliminary data.</text>
</comment>
<accession>A0AAE3ENB1</accession>
<dbReference type="PANTHER" id="PTHR30619">
    <property type="entry name" value="DNA INTERNALIZATION/COMPETENCE PROTEIN COMEC/REC2"/>
    <property type="match status" value="1"/>
</dbReference>
<proteinExistence type="predicted"/>
<dbReference type="Pfam" id="PF00753">
    <property type="entry name" value="Lactamase_B"/>
    <property type="match status" value="1"/>
</dbReference>
<reference evidence="2" key="1">
    <citation type="submission" date="2022-01" db="EMBL/GenBank/DDBJ databases">
        <title>Draft genome sequence of Sabulilitoribacter arenilitoris KCTC 52401.</title>
        <authorList>
            <person name="Oh J.-S."/>
        </authorList>
    </citation>
    <scope>NUCLEOTIDE SEQUENCE</scope>
    <source>
        <strain evidence="2">HMF6543</strain>
    </source>
</reference>
<feature type="domain" description="Metallo-beta-lactamase" evidence="1">
    <location>
        <begin position="45"/>
        <end position="132"/>
    </location>
</feature>